<sequence length="82" mass="9067">MDRDTYPRKWGLGPRASMKKKLGGDSMVMGLAAATEPANTEAVAAEERRKEEKHKDGENGEGQKRKLEAIDGSPGRQMLLRK</sequence>
<organism evidence="1 2">
    <name type="scientific">Camellia lanceoleosa</name>
    <dbReference type="NCBI Taxonomy" id="1840588"/>
    <lineage>
        <taxon>Eukaryota</taxon>
        <taxon>Viridiplantae</taxon>
        <taxon>Streptophyta</taxon>
        <taxon>Embryophyta</taxon>
        <taxon>Tracheophyta</taxon>
        <taxon>Spermatophyta</taxon>
        <taxon>Magnoliopsida</taxon>
        <taxon>eudicotyledons</taxon>
        <taxon>Gunneridae</taxon>
        <taxon>Pentapetalae</taxon>
        <taxon>asterids</taxon>
        <taxon>Ericales</taxon>
        <taxon>Theaceae</taxon>
        <taxon>Camellia</taxon>
    </lineage>
</organism>
<comment type="caution">
    <text evidence="1">The sequence shown here is derived from an EMBL/GenBank/DDBJ whole genome shotgun (WGS) entry which is preliminary data.</text>
</comment>
<reference evidence="1 2" key="1">
    <citation type="journal article" date="2022" name="Plant J.">
        <title>Chromosome-level genome of Camellia lanceoleosa provides a valuable resource for understanding genome evolution and self-incompatibility.</title>
        <authorList>
            <person name="Gong W."/>
            <person name="Xiao S."/>
            <person name="Wang L."/>
            <person name="Liao Z."/>
            <person name="Chang Y."/>
            <person name="Mo W."/>
            <person name="Hu G."/>
            <person name="Li W."/>
            <person name="Zhao G."/>
            <person name="Zhu H."/>
            <person name="Hu X."/>
            <person name="Ji K."/>
            <person name="Xiang X."/>
            <person name="Song Q."/>
            <person name="Yuan D."/>
            <person name="Jin S."/>
            <person name="Zhang L."/>
        </authorList>
    </citation>
    <scope>NUCLEOTIDE SEQUENCE [LARGE SCALE GENOMIC DNA]</scope>
    <source>
        <strain evidence="1">SQ_2022a</strain>
    </source>
</reference>
<evidence type="ECO:0000313" key="1">
    <source>
        <dbReference type="EMBL" id="KAI8015222.1"/>
    </source>
</evidence>
<dbReference type="EMBL" id="CM045761">
    <property type="protein sequence ID" value="KAI8015222.1"/>
    <property type="molecule type" value="Genomic_DNA"/>
</dbReference>
<accession>A0ACC0HRU5</accession>
<proteinExistence type="predicted"/>
<keyword evidence="2" id="KW-1185">Reference proteome</keyword>
<dbReference type="Proteomes" id="UP001060215">
    <property type="component" value="Chromosome 4"/>
</dbReference>
<keyword evidence="1" id="KW-0687">Ribonucleoprotein</keyword>
<evidence type="ECO:0000313" key="2">
    <source>
        <dbReference type="Proteomes" id="UP001060215"/>
    </source>
</evidence>
<protein>
    <submittedName>
        <fullName evidence="1">H/ACA ribonucleoprotein complex subunit 4</fullName>
    </submittedName>
</protein>
<name>A0ACC0HRU5_9ERIC</name>
<gene>
    <name evidence="1" type="ORF">LOK49_LG05G01218</name>
</gene>